<evidence type="ECO:0000259" key="8">
    <source>
        <dbReference type="PROSITE" id="PS50004"/>
    </source>
</evidence>
<feature type="compositionally biased region" description="Polar residues" evidence="7">
    <location>
        <begin position="1833"/>
        <end position="1842"/>
    </location>
</feature>
<dbReference type="PROSITE" id="PS51258">
    <property type="entry name" value="MHD1"/>
    <property type="match status" value="1"/>
</dbReference>
<feature type="domain" description="MHD1" evidence="10">
    <location>
        <begin position="2618"/>
        <end position="2761"/>
    </location>
</feature>
<feature type="region of interest" description="Disordered" evidence="7">
    <location>
        <begin position="1590"/>
        <end position="1614"/>
    </location>
</feature>
<dbReference type="InterPro" id="IPR002219">
    <property type="entry name" value="PKC_DAG/PE"/>
</dbReference>
<dbReference type="Gene3D" id="3.30.60.20">
    <property type="match status" value="1"/>
</dbReference>
<dbReference type="Gene3D" id="1.20.58.1100">
    <property type="match status" value="1"/>
</dbReference>
<evidence type="ECO:0000256" key="4">
    <source>
        <dbReference type="ARBA" id="ARBA00022833"/>
    </source>
</evidence>
<reference evidence="13" key="3">
    <citation type="submission" date="2025-08" db="UniProtKB">
        <authorList>
            <consortium name="RefSeq"/>
        </authorList>
    </citation>
    <scope>IDENTIFICATION</scope>
    <source>
        <tissue evidence="13">Whole organism</tissue>
    </source>
</reference>
<feature type="region of interest" description="Disordered" evidence="7">
    <location>
        <begin position="1704"/>
        <end position="1725"/>
    </location>
</feature>
<feature type="compositionally biased region" description="Basic and acidic residues" evidence="7">
    <location>
        <begin position="1975"/>
        <end position="1988"/>
    </location>
</feature>
<keyword evidence="3" id="KW-0863">Zinc-finger</keyword>
<dbReference type="GeneID" id="108617762"/>
<dbReference type="Pfam" id="PF00130">
    <property type="entry name" value="C1_1"/>
    <property type="match status" value="1"/>
</dbReference>
<feature type="compositionally biased region" description="Polar residues" evidence="7">
    <location>
        <begin position="1342"/>
        <end position="1357"/>
    </location>
</feature>
<dbReference type="InterPro" id="IPR014772">
    <property type="entry name" value="Munc13_dom-2"/>
</dbReference>
<dbReference type="InterPro" id="IPR037302">
    <property type="entry name" value="Unc-13_C2B"/>
</dbReference>
<feature type="compositionally biased region" description="Basic and acidic residues" evidence="7">
    <location>
        <begin position="1705"/>
        <end position="1721"/>
    </location>
</feature>
<dbReference type="SUPFAM" id="SSF57889">
    <property type="entry name" value="Cysteine-rich domain"/>
    <property type="match status" value="1"/>
</dbReference>
<dbReference type="PROSITE" id="PS00479">
    <property type="entry name" value="ZF_DAG_PE_1"/>
    <property type="match status" value="1"/>
</dbReference>
<evidence type="ECO:0000256" key="1">
    <source>
        <dbReference type="ARBA" id="ARBA00022723"/>
    </source>
</evidence>
<keyword evidence="1" id="KW-0479">Metal-binding</keyword>
<feature type="region of interest" description="Disordered" evidence="7">
    <location>
        <begin position="1164"/>
        <end position="1190"/>
    </location>
</feature>
<gene>
    <name evidence="13" type="primary">LOC108617762</name>
</gene>
<organism evidence="12 13">
    <name type="scientific">Drosophila arizonae</name>
    <name type="common">Fruit fly</name>
    <dbReference type="NCBI Taxonomy" id="7263"/>
    <lineage>
        <taxon>Eukaryota</taxon>
        <taxon>Metazoa</taxon>
        <taxon>Ecdysozoa</taxon>
        <taxon>Arthropoda</taxon>
        <taxon>Hexapoda</taxon>
        <taxon>Insecta</taxon>
        <taxon>Pterygota</taxon>
        <taxon>Neoptera</taxon>
        <taxon>Endopterygota</taxon>
        <taxon>Diptera</taxon>
        <taxon>Brachycera</taxon>
        <taxon>Muscomorpha</taxon>
        <taxon>Ephydroidea</taxon>
        <taxon>Drosophilidae</taxon>
        <taxon>Drosophila</taxon>
    </lineage>
</organism>
<keyword evidence="12" id="KW-1185">Reference proteome</keyword>
<dbReference type="SMART" id="SM01145">
    <property type="entry name" value="DUF1041"/>
    <property type="match status" value="1"/>
</dbReference>
<dbReference type="PRINTS" id="PR00360">
    <property type="entry name" value="C2DOMAIN"/>
</dbReference>
<dbReference type="PROSITE" id="PS50004">
    <property type="entry name" value="C2"/>
    <property type="match status" value="1"/>
</dbReference>
<dbReference type="PROSITE" id="PS51259">
    <property type="entry name" value="MHD2"/>
    <property type="match status" value="1"/>
</dbReference>
<proteinExistence type="predicted"/>
<feature type="compositionally biased region" description="Polar residues" evidence="7">
    <location>
        <begin position="1597"/>
        <end position="1608"/>
    </location>
</feature>
<feature type="domain" description="C2" evidence="8">
    <location>
        <begin position="2186"/>
        <end position="2310"/>
    </location>
</feature>
<dbReference type="PANTHER" id="PTHR10480:SF12">
    <property type="entry name" value="UNC-13, ISOFORM E"/>
    <property type="match status" value="1"/>
</dbReference>
<dbReference type="InterPro" id="IPR000008">
    <property type="entry name" value="C2_dom"/>
</dbReference>
<feature type="region of interest" description="Disordered" evidence="7">
    <location>
        <begin position="1975"/>
        <end position="2015"/>
    </location>
</feature>
<evidence type="ECO:0000256" key="3">
    <source>
        <dbReference type="ARBA" id="ARBA00022771"/>
    </source>
</evidence>
<feature type="coiled-coil region" evidence="6">
    <location>
        <begin position="764"/>
        <end position="791"/>
    </location>
</feature>
<dbReference type="Pfam" id="PF00168">
    <property type="entry name" value="C2"/>
    <property type="match status" value="1"/>
</dbReference>
<sequence length="3119" mass="351777">MSSTTATNTPMPFKPSSVAEADLLLQSSFAVPATKAINISVIEGVEAKAEPYSVAANALHSQFKIKQQLKQQELDAAKVKELQNHRQHLHQQTQQTQQPEQQQQLDAAKVKELQNHRQHQHQQPQPSQQHSQLSLFSDNLSMSMSRLNLNNGSMASIRSEQQLCQLYNSQQHSDYIISDYMDKIATRISLLETELKFAWRALDLLSNEYGKIWTRLEKLENISAEQQSVVGNLMGLIQTKQQEELQLPNSQIPFAEFIAGSQLLPMELELDENMVILNESKAEKSKFRHILEGFKVNHDDLYLDEAGAYALDMDNNSENHYLQVNKTDHLLKDQQQQQQKQLQLDECDWLVNAADVNQSAARARSRAKLYSESDLLMYEQQQIMANNARAELLQEFLNGQRVLEEVAASASTSASATIDCSLRNIQSPKRSSQELLANTSSELDQLADEVNFFRLTAVKSGQGGNEIVPIEDPGGTTNDCEINENFYKNLNEAYRDNDMTTEISNVERLLQQSEIAHDSLTNEQLPVPLMLAETTTNFSKETTETTAFKGKELRKHRKKKHHKNEMDMINNLKHILAQASNTDKTPDSNSNNTQLDLSSDGNFGGTTIFSSPEDAREENIAVLDAMTDVIIREINKISDLQSLSGSQILKLRQTIRAEQTFFEKLNQVDKHLTLLLLNPVTMAEELRRLRVIEVDQKFELVMKKFEKNIDTLKKLVGNSFEQYKIKKNTQLNAKSVAHSKYNSESNIIQVGSDSQTATSSNDYSAHLLRNNSDLDEQLKLLETQEIEINRKQNIDKITKNREFELEAVKSREPLLSSPSPNDQQQKSFSFAEQPLTNIYNQDEYIRSLKKSLERHNSMLFLLHLQNPDKHKEAAITDLDDILLGISGSSPPPPAPNDNVFDNLLDIPGANIFAQQLLKPQQQPLQQQPQLRGKSDSVLSSMSGCSSNSNENTSFGKCNDITVEMIQMMIELQTSAGLKLNKLNKVNNINADSNIDINMYQQPKLDSDYVFSEENLNYIHELSKNIPICSAYENKSMFSESNANQRSNEPISTIDEMLKWDQRKIQSNKKTTKLFSDDNNMNVSATSTKPFIMPDILENELSQDLKRSIISTNGYMETDIDQTPQSHALTDRLVYYPTFNGISDYNSSNNLDYLGLCHQSNNHHQSSSSVSSLHISQHEPSSSKKSADSQQLYSARSYKSYGKTIESKPPKVWNKLSNLLPDNLKLKRYTRYKRSQSLPGGDAGIGQRNSQMPVRGQAGSYPFAKGTASVTGTLSATIDPIGSQREDLTKRIQKLPMRIMRRATDSSAVLASKQKKQRSFSNKMNRIMQKAKSYKRHSFNLRHGSSISDTELENTIFTPSEEESTNEIDTTRHKDNDYDYNNGDDDDDDDEDDDDDDEEHQHDWHSSIPTASDSYIENSNVDARANQEINLFAVVGDLKRNALIAVDDQKWQSLESFERQQEEVLPEKKVNVTAQPLISSRDYDGVDAASAISAIALTSADVSAASTIDIASTSPLDVSIVDASEDINDCSQAAYEPKIFNVPSLMVAMTSSDISEPQLTEHNHQDLQQHQHHHVQSLDIPNSLNYVSLREDDDNRSQHSGRTLSSSRRQSTEDSIDTDDEYFCYELRHLEELEAEALAKAGPEQNSYAQHSDNEVLFTQIGQLVLGDSVCCTESTESDYVPDETVKLRMSEVLNELRCVVQLKPADTDGRPPKPDESELLGKQKQKKLVQVSDMHRAWQDVNNEYQLPISSKSQEIAIGTAASVETQVSTQVNKKMQRKGDISKTTSQRQDELQSASSSSYSSSDDEHEYEYKQKHRSYPPPSPLQLDDDQPIESSSATSGPDTPAAQSDEMDDNLDENGAAYAQPDTDPDIVQKDNAEKEAAASAEFPEVRSELIDIHKSVVNVANSPESNLPAADSTTVVNASPFKLISFDSSVEGSQVAAPNSAGINLGTSKWKLLKTLKERKIEERNNLDKMKEEEMTKDKEKNGTGTGDVGLRSNGHPGDNPFYSNIDSMPDIRPRRKSIPLVSELVLKTMAATKRNAGLTSAVPRATLNDEELKMHVYKKALQALIYPISSTTPHNFVLWTATSPTYCYECEGLLWGIARQGVRCTECGVKCHEKCKDLLNADCLQRAAEKSSKHGAEDKANSIITAMKDRMKQREREKPEIFELIRAVFSIEEKSHTGHMKAVKQSVLDGTSKWSAKIAITVICAQGLIAKDKSGTSDPYVTVQVSKVKKRTRTMPQELNPVWNEKFHFECHNSSDRIKVRVWDEDNDLKSKLRQKLTRESDDFLGQTIIEVRTLSGEMDVWYNLEKRTDKSAVSGAIRLHISVEIKGEEKVAPYHVQYTCLHENLFHYLCEENSGMVKLPTQKGDDAWKLYFDEIPEEIVDEFSMRYGIENIYQAMTHFHCLSAKYLCPGVPAVMSTLLANINAYYAHTTASSAVSASDRFAASNFGKEKFVKLLDQLHNSLRIDLSMYRNNFPASSQEKLMDLKSTVDLLTSITFFRMKVQELSSPPRASTVVKDCVKACLRSTYQFLFENCYELYNREFQVDPNEAKRDTDDHGPKLDSVDFWHKLIALIVSVIDEDKNSYGAVLNQFPQELNIGQLSAATMWGLFAVDMKYALEEHEQHRLCKSSAYMNLHFRVKWLYSNYVKEVPPYKGAVPEYPAWFEPFVMQWLNENDDVSLEYLHGAFNRDKKDGFQKSSEHALFSNSVVDVFTQLTQCFDVVSKLECPDPEIWKRYMRRFAKTIVKVLIAYADIVKMEFPEHMRDERIACILMNNIQQLRVQLEKMFESMGGDKLEEDAANILKELQQNLNSALDDLASLFAISLEPRITQSVRELGDMLLSIKGGSGNLTAGNQAIQRNAVAVEADDVLRPLMDLLDGSLTLYAQSCEKTVLKRLLKELWKIVMRILEKTIVLPPMTDKTMMFKHLTDNAKNLASNAKIEDMGRLFKSHMAGKQDVKSALSGVMDISKEVEKNLSPKQCAVLDVALDTIKQYFHAGGNGLKKTFLEKSAELQSLRYALSLYTQMTDTLIKTFISSQVHEVDPENADESVGEISVQIDLFSHPGTGEHKVNVKGKSKTNELICFVKIFLIRLLGARQMRKDIPRVNCCGCYGY</sequence>
<evidence type="ECO:0000256" key="2">
    <source>
        <dbReference type="ARBA" id="ARBA00022737"/>
    </source>
</evidence>
<feature type="region of interest" description="Disordered" evidence="7">
    <location>
        <begin position="1303"/>
        <end position="1412"/>
    </location>
</feature>
<evidence type="ECO:0000313" key="12">
    <source>
        <dbReference type="Proteomes" id="UP000694904"/>
    </source>
</evidence>
<reference evidence="12" key="1">
    <citation type="journal article" date="1997" name="Nucleic Acids Res.">
        <title>tRNAscan-SE: a program for improved detection of transfer RNA genes in genomic sequence.</title>
        <authorList>
            <person name="Lowe T.M."/>
            <person name="Eddy S.R."/>
        </authorList>
    </citation>
    <scope>NUCLEOTIDE SEQUENCE [LARGE SCALE GENOMIC DNA]</scope>
</reference>
<dbReference type="SUPFAM" id="SSF49562">
    <property type="entry name" value="C2 domain (Calcium/lipid-binding domain, CaLB)"/>
    <property type="match status" value="1"/>
</dbReference>
<protein>
    <submittedName>
        <fullName evidence="13">Uncharacterized protein LOC108617762</fullName>
    </submittedName>
</protein>
<reference evidence="12" key="2">
    <citation type="journal article" date="2016" name="G3 (Bethesda)">
        <title>Genome Evolution in Three Species of Cactophilic Drosophila.</title>
        <authorList>
            <person name="Sanchez-Flores A."/>
            <person name="Penazola F."/>
            <person name="Carpinteyro-Ponce J."/>
            <person name="Nazario-Yepiz N."/>
            <person name="Abreu-Goodger C."/>
            <person name="Machado C.A."/>
            <person name="Markow T.A."/>
        </authorList>
    </citation>
    <scope>NUCLEOTIDE SEQUENCE [LARGE SCALE GENOMIC DNA]</scope>
</reference>
<dbReference type="Proteomes" id="UP000694904">
    <property type="component" value="Chromosome 6"/>
</dbReference>
<feature type="compositionally biased region" description="Low complexity" evidence="7">
    <location>
        <begin position="121"/>
        <end position="132"/>
    </location>
</feature>
<dbReference type="SMART" id="SM00239">
    <property type="entry name" value="C2"/>
    <property type="match status" value="1"/>
</dbReference>
<evidence type="ECO:0000313" key="13">
    <source>
        <dbReference type="RefSeq" id="XP_017869017.1"/>
    </source>
</evidence>
<feature type="compositionally biased region" description="Low complexity" evidence="7">
    <location>
        <begin position="919"/>
        <end position="948"/>
    </location>
</feature>
<evidence type="ECO:0000259" key="10">
    <source>
        <dbReference type="PROSITE" id="PS51258"/>
    </source>
</evidence>
<dbReference type="RefSeq" id="XP_017869017.1">
    <property type="nucleotide sequence ID" value="XM_018013528.1"/>
</dbReference>
<dbReference type="InterPro" id="IPR046349">
    <property type="entry name" value="C1-like_sf"/>
</dbReference>
<feature type="coiled-coil region" evidence="6">
    <location>
        <begin position="2802"/>
        <end position="2829"/>
    </location>
</feature>
<feature type="compositionally biased region" description="Low complexity" evidence="7">
    <location>
        <begin position="90"/>
        <end position="105"/>
    </location>
</feature>
<dbReference type="InterPro" id="IPR010439">
    <property type="entry name" value="MUN_dom"/>
</dbReference>
<dbReference type="InterPro" id="IPR027080">
    <property type="entry name" value="Unc-13"/>
</dbReference>
<feature type="domain" description="MHD2" evidence="11">
    <location>
        <begin position="2873"/>
        <end position="3039"/>
    </location>
</feature>
<evidence type="ECO:0000256" key="5">
    <source>
        <dbReference type="ARBA" id="ARBA00022837"/>
    </source>
</evidence>
<evidence type="ECO:0000259" key="9">
    <source>
        <dbReference type="PROSITE" id="PS50081"/>
    </source>
</evidence>
<keyword evidence="2" id="KW-0677">Repeat</keyword>
<feature type="compositionally biased region" description="Polar residues" evidence="7">
    <location>
        <begin position="1765"/>
        <end position="1774"/>
    </location>
</feature>
<evidence type="ECO:0000259" key="11">
    <source>
        <dbReference type="PROSITE" id="PS51259"/>
    </source>
</evidence>
<name>A0ABM1PP81_DROAR</name>
<evidence type="ECO:0000256" key="6">
    <source>
        <dbReference type="SAM" id="Coils"/>
    </source>
</evidence>
<feature type="region of interest" description="Disordered" evidence="7">
    <location>
        <begin position="1765"/>
        <end position="1872"/>
    </location>
</feature>
<dbReference type="Gene3D" id="1.10.357.50">
    <property type="match status" value="1"/>
</dbReference>
<dbReference type="InterPro" id="IPR014770">
    <property type="entry name" value="Munc13_1"/>
</dbReference>
<keyword evidence="4" id="KW-0862">Zinc</keyword>
<dbReference type="CDD" id="cd20859">
    <property type="entry name" value="C1_Munc13-2-like"/>
    <property type="match status" value="1"/>
</dbReference>
<dbReference type="Gene3D" id="2.60.40.150">
    <property type="entry name" value="C2 domain"/>
    <property type="match status" value="1"/>
</dbReference>
<feature type="region of interest" description="Disordered" evidence="7">
    <location>
        <begin position="84"/>
        <end position="132"/>
    </location>
</feature>
<dbReference type="PROSITE" id="PS50081">
    <property type="entry name" value="ZF_DAG_PE_2"/>
    <property type="match status" value="1"/>
</dbReference>
<feature type="compositionally biased region" description="Low complexity" evidence="7">
    <location>
        <begin position="1164"/>
        <end position="1174"/>
    </location>
</feature>
<feature type="domain" description="Phorbol-ester/DAG-type" evidence="9">
    <location>
        <begin position="2080"/>
        <end position="2130"/>
    </location>
</feature>
<feature type="region of interest" description="Disordered" evidence="7">
    <location>
        <begin position="919"/>
        <end position="951"/>
    </location>
</feature>
<accession>A0ABM1PP81</accession>
<dbReference type="SMART" id="SM00109">
    <property type="entry name" value="C1"/>
    <property type="match status" value="1"/>
</dbReference>
<dbReference type="CDD" id="cd04027">
    <property type="entry name" value="C2B_Munc13"/>
    <property type="match status" value="1"/>
</dbReference>
<evidence type="ECO:0000256" key="7">
    <source>
        <dbReference type="SAM" id="MobiDB-lite"/>
    </source>
</evidence>
<dbReference type="Pfam" id="PF06292">
    <property type="entry name" value="MUN"/>
    <property type="match status" value="1"/>
</dbReference>
<feature type="compositionally biased region" description="Acidic residues" evidence="7">
    <location>
        <begin position="1381"/>
        <end position="1397"/>
    </location>
</feature>
<dbReference type="InterPro" id="IPR035892">
    <property type="entry name" value="C2_domain_sf"/>
</dbReference>
<keyword evidence="5" id="KW-0106">Calcium</keyword>
<dbReference type="PANTHER" id="PTHR10480">
    <property type="entry name" value="PROTEIN UNC-13 HOMOLOG"/>
    <property type="match status" value="1"/>
</dbReference>
<keyword evidence="6" id="KW-0175">Coiled coil</keyword>